<evidence type="ECO:0000256" key="2">
    <source>
        <dbReference type="SAM" id="Phobius"/>
    </source>
</evidence>
<accession>A0A135SZP8</accession>
<name>A0A135SZP8_9PEZI</name>
<proteinExistence type="predicted"/>
<keyword evidence="4" id="KW-1185">Reference proteome</keyword>
<protein>
    <submittedName>
        <fullName evidence="3">Uncharacterized protein</fullName>
    </submittedName>
</protein>
<evidence type="ECO:0000313" key="4">
    <source>
        <dbReference type="Proteomes" id="UP000070121"/>
    </source>
</evidence>
<dbReference type="AlphaFoldDB" id="A0A135SZP8"/>
<comment type="caution">
    <text evidence="3">The sequence shown here is derived from an EMBL/GenBank/DDBJ whole genome shotgun (WGS) entry which is preliminary data.</text>
</comment>
<gene>
    <name evidence="3" type="ORF">CSAL01_02807</name>
</gene>
<dbReference type="Proteomes" id="UP000070121">
    <property type="component" value="Unassembled WGS sequence"/>
</dbReference>
<dbReference type="EMBL" id="JFFI01002167">
    <property type="protein sequence ID" value="KXH41327.1"/>
    <property type="molecule type" value="Genomic_DNA"/>
</dbReference>
<reference evidence="3 4" key="1">
    <citation type="submission" date="2014-02" db="EMBL/GenBank/DDBJ databases">
        <title>The genome sequence of Colletotrichum salicis CBS 607.94.</title>
        <authorList>
            <person name="Baroncelli R."/>
            <person name="Thon M.R."/>
        </authorList>
    </citation>
    <scope>NUCLEOTIDE SEQUENCE [LARGE SCALE GENOMIC DNA]</scope>
    <source>
        <strain evidence="3 4">CBS 607.94</strain>
    </source>
</reference>
<keyword evidence="2" id="KW-0812">Transmembrane</keyword>
<keyword evidence="2" id="KW-1133">Transmembrane helix</keyword>
<feature type="transmembrane region" description="Helical" evidence="2">
    <location>
        <begin position="16"/>
        <end position="38"/>
    </location>
</feature>
<feature type="region of interest" description="Disordered" evidence="1">
    <location>
        <begin position="327"/>
        <end position="354"/>
    </location>
</feature>
<organism evidence="3 4">
    <name type="scientific">Colletotrichum salicis</name>
    <dbReference type="NCBI Taxonomy" id="1209931"/>
    <lineage>
        <taxon>Eukaryota</taxon>
        <taxon>Fungi</taxon>
        <taxon>Dikarya</taxon>
        <taxon>Ascomycota</taxon>
        <taxon>Pezizomycotina</taxon>
        <taxon>Sordariomycetes</taxon>
        <taxon>Hypocreomycetidae</taxon>
        <taxon>Glomerellales</taxon>
        <taxon>Glomerellaceae</taxon>
        <taxon>Colletotrichum</taxon>
        <taxon>Colletotrichum acutatum species complex</taxon>
    </lineage>
</organism>
<evidence type="ECO:0000313" key="3">
    <source>
        <dbReference type="EMBL" id="KXH41327.1"/>
    </source>
</evidence>
<dbReference type="OrthoDB" id="5332281at2759"/>
<sequence length="354" mass="38845">MPVALFKALRQGHIELLSFTLVTLMGSILSIIVSNLWAEKVVTTNFNFITQLQTNWNLDWSDSAVNNGGAATLLNDGCTVEGNNATRNVTFAATGDKTDGWVGLFFDLDIGVPVEKQCSPCETTPDSARPDNPMSCPSIGIFFAERPFVCAQVVQQVQVGLKFTSPVGPNGEIIFKRSSLTSTPTPFESTAKNLTRDGSGLDLFPYRIQPHFDKNLTSSIPDDPVDPFFRYILSDTTGVSRDDLTNDPNQLIDVVNDLIIHQVQGAGYGHEHLSNACLRFNSDDGAKRKKYGKRHNIKRGISPDNELYTKAHSPDLAWRDDCLRTDGLHPGRSQGHSSSKSSLNSKQHGFICGK</sequence>
<evidence type="ECO:0000256" key="1">
    <source>
        <dbReference type="SAM" id="MobiDB-lite"/>
    </source>
</evidence>
<keyword evidence="2" id="KW-0472">Membrane</keyword>
<dbReference type="STRING" id="1209931.A0A135SZP8"/>
<feature type="compositionally biased region" description="Low complexity" evidence="1">
    <location>
        <begin position="333"/>
        <end position="354"/>
    </location>
</feature>